<dbReference type="PANTHER" id="PTHR32089">
    <property type="entry name" value="METHYL-ACCEPTING CHEMOTAXIS PROTEIN MCPB"/>
    <property type="match status" value="1"/>
</dbReference>
<dbReference type="PROSITE" id="PS50885">
    <property type="entry name" value="HAMP"/>
    <property type="match status" value="1"/>
</dbReference>
<feature type="transmembrane region" description="Helical" evidence="11">
    <location>
        <begin position="282"/>
        <end position="305"/>
    </location>
</feature>
<keyword evidence="10" id="KW-0175">Coiled coil</keyword>
<dbReference type="AlphaFoldDB" id="A0A6N3ERW4"/>
<evidence type="ECO:0000256" key="2">
    <source>
        <dbReference type="ARBA" id="ARBA00022475"/>
    </source>
</evidence>
<dbReference type="InterPro" id="IPR033479">
    <property type="entry name" value="dCache_1"/>
</dbReference>
<accession>A0A6N3ERW4</accession>
<keyword evidence="4 11" id="KW-0812">Transmembrane</keyword>
<feature type="transmembrane region" description="Helical" evidence="11">
    <location>
        <begin position="12"/>
        <end position="33"/>
    </location>
</feature>
<comment type="subcellular location">
    <subcellularLocation>
        <location evidence="1">Cell membrane</location>
        <topology evidence="1">Multi-pass membrane protein</topology>
    </subcellularLocation>
</comment>
<protein>
    <submittedName>
        <fullName evidence="14">Methyl-accepting chemotaxis protein McpB</fullName>
    </submittedName>
</protein>
<gene>
    <name evidence="14" type="primary">mcpB_3</name>
    <name evidence="14" type="ORF">CTLFYP3_02436</name>
</gene>
<keyword evidence="5 11" id="KW-1133">Transmembrane helix</keyword>
<keyword evidence="6 11" id="KW-0472">Membrane</keyword>
<evidence type="ECO:0000256" key="1">
    <source>
        <dbReference type="ARBA" id="ARBA00004651"/>
    </source>
</evidence>
<evidence type="ECO:0000256" key="11">
    <source>
        <dbReference type="SAM" id="Phobius"/>
    </source>
</evidence>
<dbReference type="Pfam" id="PF02743">
    <property type="entry name" value="dCache_1"/>
    <property type="match status" value="1"/>
</dbReference>
<dbReference type="GO" id="GO:0005886">
    <property type="term" value="C:plasma membrane"/>
    <property type="evidence" value="ECO:0007669"/>
    <property type="project" value="UniProtKB-SubCell"/>
</dbReference>
<dbReference type="SUPFAM" id="SSF103190">
    <property type="entry name" value="Sensory domain-like"/>
    <property type="match status" value="1"/>
</dbReference>
<dbReference type="SMART" id="SM00283">
    <property type="entry name" value="MA"/>
    <property type="match status" value="1"/>
</dbReference>
<evidence type="ECO:0000256" key="4">
    <source>
        <dbReference type="ARBA" id="ARBA00022692"/>
    </source>
</evidence>
<organism evidence="14">
    <name type="scientific">Clostridium tertium</name>
    <dbReference type="NCBI Taxonomy" id="1559"/>
    <lineage>
        <taxon>Bacteria</taxon>
        <taxon>Bacillati</taxon>
        <taxon>Bacillota</taxon>
        <taxon>Clostridia</taxon>
        <taxon>Eubacteriales</taxon>
        <taxon>Clostridiaceae</taxon>
        <taxon>Clostridium</taxon>
    </lineage>
</organism>
<dbReference type="Gene3D" id="1.10.287.950">
    <property type="entry name" value="Methyl-accepting chemotaxis protein"/>
    <property type="match status" value="1"/>
</dbReference>
<evidence type="ECO:0000256" key="9">
    <source>
        <dbReference type="PROSITE-ProRule" id="PRU00284"/>
    </source>
</evidence>
<dbReference type="EMBL" id="CACRTO010000021">
    <property type="protein sequence ID" value="VYU43782.1"/>
    <property type="molecule type" value="Genomic_DNA"/>
</dbReference>
<dbReference type="PANTHER" id="PTHR32089:SF112">
    <property type="entry name" value="LYSOZYME-LIKE PROTEIN-RELATED"/>
    <property type="match status" value="1"/>
</dbReference>
<evidence type="ECO:0000256" key="6">
    <source>
        <dbReference type="ARBA" id="ARBA00023136"/>
    </source>
</evidence>
<sequence length="668" mass="73652">MSSRKYSLKSTKFRLLSIIVPLIGIMAAIFIGISTFNLVKFSSETLDTELNNAHISTKALVNDYFGGISSRTTVLSNSKVIQKDYISGNYENTKDLVDGFNTAPKIIARTYTRLENGYRYSYPNNDTYSKITNSESEIYDITKKEGLSWYGPFVDEVTGELVISINAPIIDENNKFIGVIGMDILFVDLKTFTNEKLFSKSGHSILLDKNHIILNTPIDEELVGKTLNDDNITKKIDSLEVNETFKSEMEIYGEEYLAEVSLTGNGDISIITLVAKNENTKLIMGLAGILVVVLLLSLIVSYFLINKFANKLSRNINIINDGLSTAKDGNIEEITSFSSNDEFESISTSFNKMMASFKDIISNGKFVADSVLSNSNELNELNKEVAKHSEDISYAIEQIANASASQASDVDEVVSKIDELANEIEIIGKRIDNTYSLCNEAIENNDKGSESINTLIENSEKTRESVENISASIAKVEDSSKSIESILNIINSITYQTNLLSLNASIEAARAGESGKGFDVVARQIKSLAEDSSVATKDIKKIIDTIMINIVDATKAVNQIIEVVNEQSMSVENTQSLFKVIEDSINMINSEIKEVDDFNKSIIDKKNVISSAIENLAAAIEETTSSTEEITALTEDQLTSLENVRSVSDVLVSESNKLDESLSQFKIK</sequence>
<feature type="coiled-coil region" evidence="10">
    <location>
        <begin position="371"/>
        <end position="398"/>
    </location>
</feature>
<dbReference type="Pfam" id="PF00015">
    <property type="entry name" value="MCPsignal"/>
    <property type="match status" value="1"/>
</dbReference>
<evidence type="ECO:0000256" key="5">
    <source>
        <dbReference type="ARBA" id="ARBA00022989"/>
    </source>
</evidence>
<keyword evidence="2" id="KW-1003">Cell membrane</keyword>
<reference evidence="14" key="1">
    <citation type="submission" date="2019-11" db="EMBL/GenBank/DDBJ databases">
        <authorList>
            <person name="Feng L."/>
        </authorList>
    </citation>
    <scope>NUCLEOTIDE SEQUENCE</scope>
    <source>
        <strain evidence="14">CTertiumLFYP3</strain>
    </source>
</reference>
<evidence type="ECO:0000256" key="10">
    <source>
        <dbReference type="SAM" id="Coils"/>
    </source>
</evidence>
<dbReference type="InterPro" id="IPR029151">
    <property type="entry name" value="Sensor-like_sf"/>
</dbReference>
<feature type="domain" description="HAMP" evidence="13">
    <location>
        <begin position="310"/>
        <end position="362"/>
    </location>
</feature>
<name>A0A6N3ERW4_9CLOT</name>
<evidence type="ECO:0000256" key="7">
    <source>
        <dbReference type="ARBA" id="ARBA00023224"/>
    </source>
</evidence>
<evidence type="ECO:0000256" key="3">
    <source>
        <dbReference type="ARBA" id="ARBA00022500"/>
    </source>
</evidence>
<keyword evidence="7 9" id="KW-0807">Transducer</keyword>
<dbReference type="InterPro" id="IPR004089">
    <property type="entry name" value="MCPsignal_dom"/>
</dbReference>
<evidence type="ECO:0000256" key="8">
    <source>
        <dbReference type="ARBA" id="ARBA00029447"/>
    </source>
</evidence>
<comment type="similarity">
    <text evidence="8">Belongs to the methyl-accepting chemotaxis (MCP) protein family.</text>
</comment>
<keyword evidence="3" id="KW-0145">Chemotaxis</keyword>
<evidence type="ECO:0000259" key="13">
    <source>
        <dbReference type="PROSITE" id="PS50885"/>
    </source>
</evidence>
<dbReference type="SUPFAM" id="SSF58104">
    <property type="entry name" value="Methyl-accepting chemotaxis protein (MCP) signaling domain"/>
    <property type="match status" value="1"/>
</dbReference>
<dbReference type="PROSITE" id="PS50111">
    <property type="entry name" value="CHEMOTAXIS_TRANSDUC_2"/>
    <property type="match status" value="1"/>
</dbReference>
<dbReference type="InterPro" id="IPR003660">
    <property type="entry name" value="HAMP_dom"/>
</dbReference>
<proteinExistence type="inferred from homology"/>
<evidence type="ECO:0000313" key="14">
    <source>
        <dbReference type="EMBL" id="VYU43782.1"/>
    </source>
</evidence>
<dbReference type="Gene3D" id="6.10.340.10">
    <property type="match status" value="1"/>
</dbReference>
<feature type="domain" description="Methyl-accepting transducer" evidence="12">
    <location>
        <begin position="381"/>
        <end position="631"/>
    </location>
</feature>
<dbReference type="Gene3D" id="3.30.450.20">
    <property type="entry name" value="PAS domain"/>
    <property type="match status" value="2"/>
</dbReference>
<dbReference type="CDD" id="cd18773">
    <property type="entry name" value="PDC1_HK_sensor"/>
    <property type="match status" value="1"/>
</dbReference>
<dbReference type="RefSeq" id="WP_156626864.1">
    <property type="nucleotide sequence ID" value="NZ_CACRTO010000021.1"/>
</dbReference>
<dbReference type="GO" id="GO:0007165">
    <property type="term" value="P:signal transduction"/>
    <property type="evidence" value="ECO:0007669"/>
    <property type="project" value="UniProtKB-KW"/>
</dbReference>
<dbReference type="GO" id="GO:0006935">
    <property type="term" value="P:chemotaxis"/>
    <property type="evidence" value="ECO:0007669"/>
    <property type="project" value="UniProtKB-KW"/>
</dbReference>
<evidence type="ECO:0000259" key="12">
    <source>
        <dbReference type="PROSITE" id="PS50111"/>
    </source>
</evidence>